<dbReference type="SMART" id="SM00825">
    <property type="entry name" value="PKS_KS"/>
    <property type="match status" value="1"/>
</dbReference>
<proteinExistence type="predicted"/>
<evidence type="ECO:0000256" key="3">
    <source>
        <dbReference type="ARBA" id="ARBA00022679"/>
    </source>
</evidence>
<dbReference type="SUPFAM" id="SSF52151">
    <property type="entry name" value="FabD/lysophospholipase-like"/>
    <property type="match status" value="1"/>
</dbReference>
<dbReference type="InterPro" id="IPR009081">
    <property type="entry name" value="PP-bd_ACP"/>
</dbReference>
<dbReference type="SMART" id="SM00823">
    <property type="entry name" value="PKS_PP"/>
    <property type="match status" value="2"/>
</dbReference>
<dbReference type="InterPro" id="IPR020841">
    <property type="entry name" value="PKS_Beta-ketoAc_synthase_dom"/>
</dbReference>
<sequence length="1680" mass="174532">MSDSGEVERWIVGRLAALTGRAADDIDPTDTFAGHGLASVELVGLLAELEDRLGAPVDPAVAYRWPTPAALAAGLAGAGPAPARDGPDAAHGGVPHDPVVIVGVACRFPGDAGTPEAYWNNLVKGVHAVTEIPASRWHEPPAFDPDRPTSSRYSYTRQAAFLSDVAGFDAALFGLSPQEALRTDPQHRLLMELVWEALENAGLRSDGLAGDRTGVFAGLMDSGQYTRLQWDVHGADLLTDPYFGLGTAPSVAAGRIAHRLDLRGPAVTIDTACSSTLVALHLGGQSLRRGETDLVIAAAASLILHPDAFVQGCAMSMLARDGRCKTFDAGADGFAMGEGGGVVILERMSDAVRHGHRIRAVLLGSAVNQDGRSNGLTAPNMASQTAVIRAALADAGVAPQDVAFVEAHGSGTALGDEIELSALREVFGAAPRPAPLWVGAVKTQVGHLLAAAGMAGLIKTVLALEHGELPPNLHLDTPNAAVDPDGPVRPVPGHLELPPAPAAAVAGVSSFGWSGTNAHCVLQAPPDARLLLSAASPEGAGAVAPAAAPDARLLLLSAASPEALREQAAGLARHLAEAPAPGLADVARTLDEGRTRLPARRALVVAGTADAVAQLSATPFIPGHVLRHAGHRPRVAYLLPGVGDQHQGMGRELYATEPAFADVVDRCLDVLARDHGVDLAPLLFADPAPADGDAFAALVAARPGTAGDDPLARAGLSHPYVFTVEMALAGLLGSRGIRPAALLGYSLGEYTAACLAGVFTLEDALAVVVRRARLIETVPRGAMLAVATAPDDLDDVLAAGPLAVAALNGPAMTVLSGTADAVADAARRLADRGVASVRMRSDHAFHSPLLDPVRTDLEAVVAGVARSAPSVPIVSNTTGTWLTDEDAISPRYWADHLCRPVRYAQGVAELRRLADVLVEAGPGTTLGTLLRQNGLAGPDGVVVATLRSPEERRTRPELGAGERGTVLRALGDLWERGAGEPGHGGAGRIVSLPTYPFQRSRYWPEPGPDAASAFTRATPPGLLTYVPEWTRDGVRPAPDTAPVPAGRHLILADPDGIGAHLAALLRAEGGTVLEARPGDGYHRQGDQCSIDPADAGHYRRLVAELGDGPGPVTVVHLWSLVPGALLGDAARDPDATLDGALRHGFDSLLLLTQALGGQVSGPDLCLLTVSAGCAEVVGGDAPAPERAVVHGFGRSLTHEYRGARWSGLDVDTRGGVTERARQVREELRRLHLGEQSTGPGALVAWRRGHRWSRTWRPGTRPPIGEGATAWRPDGVYLITGGTRGLGLALARELARAGVRRLALLGRGPLPPLADLPAVARTGDERLARTARGVAELAALGAEVLLLGADAGDPDQLRRAVGEARRHFGALHGIVHAAGVPGGGLIQHKTPAQARTVLAPKVAALGPLLELIGPGAPQGERLELLLCYSSVVGEVGGLGESDYGAANAVLDAFAAAVDEPTGTRVCSVLWGPWQHDAWQSAALAHSPALAEAVRDYRERHGIGEAEGCARAVSLAAEGRSTVMVVGEPLDLLARRWTQLHTPAAARFAGEAGTGEQTAEAGRYPRPVLRQAYVAPRDPLERQVARVWSAFLGIGEIGVHDPFFDLGGNSLVGMSIVRALEEQLRVSVPPAALFEHPTVAELATRIGGEPAGAEPVAARERGRRRRQARTGNGGERRRGGSA</sequence>
<dbReference type="Pfam" id="PF00698">
    <property type="entry name" value="Acyl_transf_1"/>
    <property type="match status" value="1"/>
</dbReference>
<feature type="domain" description="Ketosynthase family 3 (KS3)" evidence="7">
    <location>
        <begin position="96"/>
        <end position="524"/>
    </location>
</feature>
<dbReference type="InterPro" id="IPR016036">
    <property type="entry name" value="Malonyl_transacylase_ACP-bd"/>
</dbReference>
<dbReference type="Pfam" id="PF00109">
    <property type="entry name" value="ketoacyl-synt"/>
    <property type="match status" value="1"/>
</dbReference>
<feature type="compositionally biased region" description="Low complexity" evidence="5">
    <location>
        <begin position="1645"/>
        <end position="1654"/>
    </location>
</feature>
<dbReference type="PROSITE" id="PS50075">
    <property type="entry name" value="CARRIER"/>
    <property type="match status" value="2"/>
</dbReference>
<dbReference type="InterPro" id="IPR050091">
    <property type="entry name" value="PKS_NRPS_Biosynth_Enz"/>
</dbReference>
<dbReference type="Pfam" id="PF22621">
    <property type="entry name" value="CurL-like_PKS_C"/>
    <property type="match status" value="1"/>
</dbReference>
<dbReference type="SMART" id="SM00827">
    <property type="entry name" value="PKS_AT"/>
    <property type="match status" value="1"/>
</dbReference>
<dbReference type="PROSITE" id="PS52004">
    <property type="entry name" value="KS3_2"/>
    <property type="match status" value="1"/>
</dbReference>
<dbReference type="InterPro" id="IPR014031">
    <property type="entry name" value="Ketoacyl_synth_C"/>
</dbReference>
<dbReference type="InterPro" id="IPR036291">
    <property type="entry name" value="NAD(P)-bd_dom_sf"/>
</dbReference>
<evidence type="ECO:0000256" key="1">
    <source>
        <dbReference type="ARBA" id="ARBA00022450"/>
    </source>
</evidence>
<dbReference type="PANTHER" id="PTHR43775:SF51">
    <property type="entry name" value="INACTIVE PHENOLPHTHIOCEROL SYNTHESIS POLYKETIDE SYNTHASE TYPE I PKS1-RELATED"/>
    <property type="match status" value="1"/>
</dbReference>
<dbReference type="CDD" id="cd08953">
    <property type="entry name" value="KR_2_SDR_x"/>
    <property type="match status" value="1"/>
</dbReference>
<dbReference type="InterPro" id="IPR049490">
    <property type="entry name" value="C883_1060-like_KR_N"/>
</dbReference>
<feature type="region of interest" description="Disordered" evidence="5">
    <location>
        <begin position="1643"/>
        <end position="1680"/>
    </location>
</feature>
<dbReference type="Gene3D" id="3.40.47.10">
    <property type="match status" value="1"/>
</dbReference>
<dbReference type="Pfam" id="PF00550">
    <property type="entry name" value="PP-binding"/>
    <property type="match status" value="2"/>
</dbReference>
<dbReference type="InterPro" id="IPR029058">
    <property type="entry name" value="AB_hydrolase_fold"/>
</dbReference>
<dbReference type="PANTHER" id="PTHR43775">
    <property type="entry name" value="FATTY ACID SYNTHASE"/>
    <property type="match status" value="1"/>
</dbReference>
<dbReference type="SUPFAM" id="SSF47336">
    <property type="entry name" value="ACP-like"/>
    <property type="match status" value="2"/>
</dbReference>
<evidence type="ECO:0000256" key="4">
    <source>
        <dbReference type="ARBA" id="ARBA00023315"/>
    </source>
</evidence>
<evidence type="ECO:0000313" key="8">
    <source>
        <dbReference type="EMBL" id="MFC6084945.1"/>
    </source>
</evidence>
<dbReference type="InterPro" id="IPR016039">
    <property type="entry name" value="Thiolase-like"/>
</dbReference>
<evidence type="ECO:0000313" key="9">
    <source>
        <dbReference type="Proteomes" id="UP001596137"/>
    </source>
</evidence>
<name>A0ABW1NPF5_9ACTN</name>
<feature type="domain" description="Carrier" evidence="6">
    <location>
        <begin position="1573"/>
        <end position="1648"/>
    </location>
</feature>
<reference evidence="9" key="1">
    <citation type="journal article" date="2019" name="Int. J. Syst. Evol. Microbiol.">
        <title>The Global Catalogue of Microorganisms (GCM) 10K type strain sequencing project: providing services to taxonomists for standard genome sequencing and annotation.</title>
        <authorList>
            <consortium name="The Broad Institute Genomics Platform"/>
            <consortium name="The Broad Institute Genome Sequencing Center for Infectious Disease"/>
            <person name="Wu L."/>
            <person name="Ma J."/>
        </authorList>
    </citation>
    <scope>NUCLEOTIDE SEQUENCE [LARGE SCALE GENOMIC DNA]</scope>
    <source>
        <strain evidence="9">JCM 30346</strain>
    </source>
</reference>
<dbReference type="Gene3D" id="3.40.50.1820">
    <property type="entry name" value="alpha/beta hydrolase"/>
    <property type="match status" value="1"/>
</dbReference>
<dbReference type="InterPro" id="IPR001227">
    <property type="entry name" value="Ac_transferase_dom_sf"/>
</dbReference>
<dbReference type="InterPro" id="IPR014043">
    <property type="entry name" value="Acyl_transferase_dom"/>
</dbReference>
<dbReference type="Pfam" id="PF08659">
    <property type="entry name" value="KR"/>
    <property type="match status" value="1"/>
</dbReference>
<dbReference type="SMART" id="SM00822">
    <property type="entry name" value="PKS_KR"/>
    <property type="match status" value="1"/>
</dbReference>
<keyword evidence="4" id="KW-0012">Acyltransferase</keyword>
<dbReference type="Proteomes" id="UP001596137">
    <property type="component" value="Unassembled WGS sequence"/>
</dbReference>
<dbReference type="InterPro" id="IPR018201">
    <property type="entry name" value="Ketoacyl_synth_AS"/>
</dbReference>
<dbReference type="InterPro" id="IPR020806">
    <property type="entry name" value="PKS_PP-bd"/>
</dbReference>
<dbReference type="SUPFAM" id="SSF55048">
    <property type="entry name" value="Probable ACP-binding domain of malonyl-CoA ACP transacylase"/>
    <property type="match status" value="1"/>
</dbReference>
<keyword evidence="2" id="KW-0597">Phosphoprotein</keyword>
<dbReference type="Pfam" id="PF21394">
    <property type="entry name" value="Beta-ketacyl_N"/>
    <property type="match status" value="1"/>
</dbReference>
<dbReference type="InterPro" id="IPR013968">
    <property type="entry name" value="PKS_KR"/>
</dbReference>
<dbReference type="InterPro" id="IPR016035">
    <property type="entry name" value="Acyl_Trfase/lysoPLipase"/>
</dbReference>
<dbReference type="Gene3D" id="3.40.366.10">
    <property type="entry name" value="Malonyl-Coenzyme A Acyl Carrier Protein, domain 2"/>
    <property type="match status" value="1"/>
</dbReference>
<keyword evidence="9" id="KW-1185">Reference proteome</keyword>
<dbReference type="InterPro" id="IPR036736">
    <property type="entry name" value="ACP-like_sf"/>
</dbReference>
<dbReference type="SUPFAM" id="SSF51735">
    <property type="entry name" value="NAD(P)-binding Rossmann-fold domains"/>
    <property type="match status" value="2"/>
</dbReference>
<evidence type="ECO:0000256" key="5">
    <source>
        <dbReference type="SAM" id="MobiDB-lite"/>
    </source>
</evidence>
<comment type="caution">
    <text evidence="8">The sequence shown here is derived from an EMBL/GenBank/DDBJ whole genome shotgun (WGS) entry which is preliminary data.</text>
</comment>
<dbReference type="RefSeq" id="WP_380758552.1">
    <property type="nucleotide sequence ID" value="NZ_JBHSRF010000052.1"/>
</dbReference>
<dbReference type="InterPro" id="IPR014030">
    <property type="entry name" value="Ketoacyl_synth_N"/>
</dbReference>
<organism evidence="8 9">
    <name type="scientific">Sphaerisporangium aureirubrum</name>
    <dbReference type="NCBI Taxonomy" id="1544736"/>
    <lineage>
        <taxon>Bacteria</taxon>
        <taxon>Bacillati</taxon>
        <taxon>Actinomycetota</taxon>
        <taxon>Actinomycetes</taxon>
        <taxon>Streptosporangiales</taxon>
        <taxon>Streptosporangiaceae</taxon>
        <taxon>Sphaerisporangium</taxon>
    </lineage>
</organism>
<feature type="domain" description="Carrier" evidence="6">
    <location>
        <begin position="2"/>
        <end position="79"/>
    </location>
</feature>
<dbReference type="Gene3D" id="1.10.1200.10">
    <property type="entry name" value="ACP-like"/>
    <property type="match status" value="1"/>
</dbReference>
<protein>
    <submittedName>
        <fullName evidence="8">SDR family NAD(P)-dependent oxidoreductase</fullName>
    </submittedName>
</protein>
<dbReference type="SMART" id="SM01294">
    <property type="entry name" value="PKS_PP_betabranch"/>
    <property type="match status" value="1"/>
</dbReference>
<evidence type="ECO:0000259" key="6">
    <source>
        <dbReference type="PROSITE" id="PS50075"/>
    </source>
</evidence>
<dbReference type="SUPFAM" id="SSF53901">
    <property type="entry name" value="Thiolase-like"/>
    <property type="match status" value="1"/>
</dbReference>
<dbReference type="Gene3D" id="3.40.50.720">
    <property type="entry name" value="NAD(P)-binding Rossmann-like Domain"/>
    <property type="match status" value="1"/>
</dbReference>
<accession>A0ABW1NPF5</accession>
<evidence type="ECO:0000256" key="2">
    <source>
        <dbReference type="ARBA" id="ARBA00022553"/>
    </source>
</evidence>
<dbReference type="CDD" id="cd00833">
    <property type="entry name" value="PKS"/>
    <property type="match status" value="1"/>
</dbReference>
<dbReference type="Pfam" id="PF02801">
    <property type="entry name" value="Ketoacyl-synt_C"/>
    <property type="match status" value="1"/>
</dbReference>
<keyword evidence="1" id="KW-0596">Phosphopantetheine</keyword>
<dbReference type="PROSITE" id="PS00606">
    <property type="entry name" value="KS3_1"/>
    <property type="match status" value="1"/>
</dbReference>
<dbReference type="Gene3D" id="3.30.70.3290">
    <property type="match status" value="1"/>
</dbReference>
<gene>
    <name evidence="8" type="ORF">ACFP1K_27545</name>
</gene>
<dbReference type="InterPro" id="IPR057326">
    <property type="entry name" value="KR_dom"/>
</dbReference>
<keyword evidence="3" id="KW-0808">Transferase</keyword>
<evidence type="ECO:0000259" key="7">
    <source>
        <dbReference type="PROSITE" id="PS52004"/>
    </source>
</evidence>
<dbReference type="EMBL" id="JBHSRF010000052">
    <property type="protein sequence ID" value="MFC6084945.1"/>
    <property type="molecule type" value="Genomic_DNA"/>
</dbReference>